<evidence type="ECO:0000256" key="1">
    <source>
        <dbReference type="ARBA" id="ARBA00023002"/>
    </source>
</evidence>
<keyword evidence="3" id="KW-1185">Reference proteome</keyword>
<dbReference type="eggNOG" id="COG1028">
    <property type="taxonomic scope" value="Bacteria"/>
</dbReference>
<dbReference type="PANTHER" id="PTHR43157:SF31">
    <property type="entry name" value="PHOSPHATIDYLINOSITOL-GLYCAN BIOSYNTHESIS CLASS F PROTEIN"/>
    <property type="match status" value="1"/>
</dbReference>
<evidence type="ECO:0000313" key="3">
    <source>
        <dbReference type="Proteomes" id="UP000002318"/>
    </source>
</evidence>
<dbReference type="Gene3D" id="3.40.50.720">
    <property type="entry name" value="NAD(P)-binding Rossmann-like Domain"/>
    <property type="match status" value="1"/>
</dbReference>
<dbReference type="KEGG" id="ssm:Spirs_0384"/>
<evidence type="ECO:0000313" key="2">
    <source>
        <dbReference type="EMBL" id="ADK79540.1"/>
    </source>
</evidence>
<dbReference type="Pfam" id="PF00106">
    <property type="entry name" value="adh_short"/>
    <property type="match status" value="1"/>
</dbReference>
<dbReference type="GO" id="GO:0016491">
    <property type="term" value="F:oxidoreductase activity"/>
    <property type="evidence" value="ECO:0007669"/>
    <property type="project" value="UniProtKB-KW"/>
</dbReference>
<dbReference type="InterPro" id="IPR002347">
    <property type="entry name" value="SDR_fam"/>
</dbReference>
<dbReference type="OrthoDB" id="5786478at2"/>
<dbReference type="AlphaFoldDB" id="E1RB10"/>
<dbReference type="Proteomes" id="UP000002318">
    <property type="component" value="Chromosome"/>
</dbReference>
<gene>
    <name evidence="2" type="ordered locus">Spirs_0384</name>
</gene>
<dbReference type="RefSeq" id="WP_013253004.1">
    <property type="nucleotide sequence ID" value="NC_014364.1"/>
</dbReference>
<accession>E1RB10</accession>
<protein>
    <submittedName>
        <fullName evidence="2">Short-chain dehydrogenase/reductase SDR</fullName>
    </submittedName>
</protein>
<dbReference type="PRINTS" id="PR00081">
    <property type="entry name" value="GDHRDH"/>
</dbReference>
<dbReference type="SUPFAM" id="SSF51735">
    <property type="entry name" value="NAD(P)-binding Rossmann-fold domains"/>
    <property type="match status" value="1"/>
</dbReference>
<organism evidence="2 3">
    <name type="scientific">Sediminispirochaeta smaragdinae (strain DSM 11293 / JCM 15392 / SEBR 4228)</name>
    <name type="common">Spirochaeta smaragdinae</name>
    <dbReference type="NCBI Taxonomy" id="573413"/>
    <lineage>
        <taxon>Bacteria</taxon>
        <taxon>Pseudomonadati</taxon>
        <taxon>Spirochaetota</taxon>
        <taxon>Spirochaetia</taxon>
        <taxon>Spirochaetales</taxon>
        <taxon>Spirochaetaceae</taxon>
        <taxon>Sediminispirochaeta</taxon>
    </lineage>
</organism>
<sequence>MNKTAVITGATSGIGLATAQALAQQGWYIIGIGRSEERCAQAKAAIEKAGASGCEFSVTDLSSLTQVKKAAKEIMLMMAQNGDRGALDVLINNAGTFSNWFIQTEDGIELQFAVNYLAHFLLTLALLPALSKASEPRIISVSSASHRHTHLRWNDIQLRKHYSGLRAYKQTKLANVLFSAEFNRRYAARTGIQAFVADPGLVRTEIGLKSSGGLAKLVWRVRMAQGRPPREGAETSVFLATDPTVYNSGQLYWRNNMPLAPDPLALNQTAAERLWQISERMCGIEQEKEPD</sequence>
<dbReference type="STRING" id="573413.Spirs_0384"/>
<reference evidence="2 3" key="1">
    <citation type="journal article" date="2010" name="Stand. Genomic Sci.">
        <title>Complete genome sequence of Spirochaeta smaragdinae type strain (SEBR 4228).</title>
        <authorList>
            <person name="Mavromatis K."/>
            <person name="Yasawong M."/>
            <person name="Chertkov O."/>
            <person name="Lapidus A."/>
            <person name="Lucas S."/>
            <person name="Nolan M."/>
            <person name="Del Rio T.G."/>
            <person name="Tice H."/>
            <person name="Cheng J.F."/>
            <person name="Pitluck S."/>
            <person name="Liolios K."/>
            <person name="Ivanova N."/>
            <person name="Tapia R."/>
            <person name="Han C."/>
            <person name="Bruce D."/>
            <person name="Goodwin L."/>
            <person name="Pati A."/>
            <person name="Chen A."/>
            <person name="Palaniappan K."/>
            <person name="Land M."/>
            <person name="Hauser L."/>
            <person name="Chang Y.J."/>
            <person name="Jeffries C.D."/>
            <person name="Detter J.C."/>
            <person name="Rohde M."/>
            <person name="Brambilla E."/>
            <person name="Spring S."/>
            <person name="Goker M."/>
            <person name="Sikorski J."/>
            <person name="Woyke T."/>
            <person name="Bristow J."/>
            <person name="Eisen J.A."/>
            <person name="Markowitz V."/>
            <person name="Hugenholtz P."/>
            <person name="Klenk H.P."/>
            <person name="Kyrpides N.C."/>
        </authorList>
    </citation>
    <scope>NUCLEOTIDE SEQUENCE [LARGE SCALE GENOMIC DNA]</scope>
    <source>
        <strain evidence="3">DSM 11293 / JCM 15392 / SEBR 4228</strain>
    </source>
</reference>
<dbReference type="PANTHER" id="PTHR43157">
    <property type="entry name" value="PHOSPHATIDYLINOSITOL-GLYCAN BIOSYNTHESIS CLASS F PROTEIN-RELATED"/>
    <property type="match status" value="1"/>
</dbReference>
<dbReference type="InterPro" id="IPR036291">
    <property type="entry name" value="NAD(P)-bd_dom_sf"/>
</dbReference>
<dbReference type="HOGENOM" id="CLU_010194_44_5_12"/>
<proteinExistence type="predicted"/>
<name>E1RB10_SEDSS</name>
<dbReference type="EMBL" id="CP002116">
    <property type="protein sequence ID" value="ADK79540.1"/>
    <property type="molecule type" value="Genomic_DNA"/>
</dbReference>
<keyword evidence="1" id="KW-0560">Oxidoreductase</keyword>